<keyword evidence="4" id="KW-1185">Reference proteome</keyword>
<evidence type="ECO:0008006" key="5">
    <source>
        <dbReference type="Google" id="ProtNLM"/>
    </source>
</evidence>
<reference evidence="3" key="1">
    <citation type="submission" date="2018-11" db="EMBL/GenBank/DDBJ databases">
        <authorList>
            <consortium name="Pathogen Informatics"/>
        </authorList>
    </citation>
    <scope>NUCLEOTIDE SEQUENCE</scope>
</reference>
<dbReference type="EMBL" id="CAAALY010037637">
    <property type="protein sequence ID" value="VEL18576.1"/>
    <property type="molecule type" value="Genomic_DNA"/>
</dbReference>
<evidence type="ECO:0000256" key="1">
    <source>
        <dbReference type="SAM" id="Phobius"/>
    </source>
</evidence>
<accession>A0A3S5BBJ6</accession>
<keyword evidence="1" id="KW-0812">Transmembrane</keyword>
<feature type="signal peptide" evidence="2">
    <location>
        <begin position="1"/>
        <end position="19"/>
    </location>
</feature>
<protein>
    <recommendedName>
        <fullName evidence="5">Secreted protein</fullName>
    </recommendedName>
</protein>
<evidence type="ECO:0000313" key="4">
    <source>
        <dbReference type="Proteomes" id="UP000784294"/>
    </source>
</evidence>
<feature type="transmembrane region" description="Helical" evidence="1">
    <location>
        <begin position="35"/>
        <end position="58"/>
    </location>
</feature>
<feature type="chain" id="PRO_5018599084" description="Secreted protein" evidence="2">
    <location>
        <begin position="20"/>
        <end position="113"/>
    </location>
</feature>
<proteinExistence type="predicted"/>
<organism evidence="3 4">
    <name type="scientific">Protopolystoma xenopodis</name>
    <dbReference type="NCBI Taxonomy" id="117903"/>
    <lineage>
        <taxon>Eukaryota</taxon>
        <taxon>Metazoa</taxon>
        <taxon>Spiralia</taxon>
        <taxon>Lophotrochozoa</taxon>
        <taxon>Platyhelminthes</taxon>
        <taxon>Monogenea</taxon>
        <taxon>Polyopisthocotylea</taxon>
        <taxon>Polystomatidea</taxon>
        <taxon>Polystomatidae</taxon>
        <taxon>Protopolystoma</taxon>
    </lineage>
</organism>
<dbReference type="Proteomes" id="UP000784294">
    <property type="component" value="Unassembled WGS sequence"/>
</dbReference>
<comment type="caution">
    <text evidence="3">The sequence shown here is derived from an EMBL/GenBank/DDBJ whole genome shotgun (WGS) entry which is preliminary data.</text>
</comment>
<sequence>MSMASRILPLLLLSPYAASLFCRFPLDFMSRTCDMFRYFGSFSVHASAESFVFLNSFINRVNDSFRIRSSSKMSSSRSNISSKALSVFSPEMFMYMDCTSKLTDSSVPTSPMF</sequence>
<keyword evidence="1" id="KW-0472">Membrane</keyword>
<evidence type="ECO:0000256" key="2">
    <source>
        <dbReference type="SAM" id="SignalP"/>
    </source>
</evidence>
<name>A0A3S5BBJ6_9PLAT</name>
<gene>
    <name evidence="3" type="ORF">PXEA_LOCUS12016</name>
</gene>
<keyword evidence="2" id="KW-0732">Signal</keyword>
<evidence type="ECO:0000313" key="3">
    <source>
        <dbReference type="EMBL" id="VEL18576.1"/>
    </source>
</evidence>
<dbReference type="AlphaFoldDB" id="A0A3S5BBJ6"/>
<keyword evidence="1" id="KW-1133">Transmembrane helix</keyword>